<evidence type="ECO:0000313" key="13">
    <source>
        <dbReference type="EMBL" id="KAB2932255.1"/>
    </source>
</evidence>
<gene>
    <name evidence="13" type="ORF">F9K24_11675</name>
</gene>
<keyword evidence="2" id="KW-1003">Cell membrane</keyword>
<dbReference type="Pfam" id="PF02628">
    <property type="entry name" value="COX15-CtaA"/>
    <property type="match status" value="2"/>
</dbReference>
<proteinExistence type="predicted"/>
<keyword evidence="7" id="KW-0408">Iron</keyword>
<evidence type="ECO:0000256" key="10">
    <source>
        <dbReference type="ARBA" id="ARBA00023157"/>
    </source>
</evidence>
<dbReference type="InterPro" id="IPR050450">
    <property type="entry name" value="COX15/CtaA_HemeA_synthase"/>
</dbReference>
<dbReference type="InterPro" id="IPR003780">
    <property type="entry name" value="COX15/CtaA_fam"/>
</dbReference>
<dbReference type="Proteomes" id="UP000460298">
    <property type="component" value="Unassembled WGS sequence"/>
</dbReference>
<feature type="transmembrane region" description="Helical" evidence="12">
    <location>
        <begin position="12"/>
        <end position="33"/>
    </location>
</feature>
<keyword evidence="6" id="KW-0560">Oxidoreductase</keyword>
<dbReference type="PANTHER" id="PTHR35457">
    <property type="entry name" value="HEME A SYNTHASE"/>
    <property type="match status" value="1"/>
</dbReference>
<keyword evidence="8" id="KW-0350">Heme biosynthesis</keyword>
<feature type="transmembrane region" description="Helical" evidence="12">
    <location>
        <begin position="234"/>
        <end position="255"/>
    </location>
</feature>
<sequence length="316" mass="35896">MRPDLAKDRQKWLRFVRFSHILWILTLITMVLGPYVRAEDAGLACPDWPLCFGHVVPPYEYRVYLEFIHRVVAGFMGLVFLGWLFYLISVPSIRRTFIRPALLAFVLLAVQILLGGATITELLNPYVVKSHLLNAILYLAVLLYIWKKGRAIVSDSPAPTAVPPRWLQTTVLVAIFFQIFLGGRVSTNLVGEVCMEFPACYVQHVEVDGEVVAKTVYFPSMHDRPYEMHMSHRYMGYTLVILVALLASWSIGTILAARNGLLLALLLVQIALGAFNVKWSLPVPVTVMHSFTAIVLFMVAWLNLLEFRYHEHDSHT</sequence>
<feature type="transmembrane region" description="Helical" evidence="12">
    <location>
        <begin position="126"/>
        <end position="146"/>
    </location>
</feature>
<evidence type="ECO:0000256" key="3">
    <source>
        <dbReference type="ARBA" id="ARBA00022692"/>
    </source>
</evidence>
<feature type="transmembrane region" description="Helical" evidence="12">
    <location>
        <begin position="287"/>
        <end position="305"/>
    </location>
</feature>
<keyword evidence="9 12" id="KW-0472">Membrane</keyword>
<dbReference type="GO" id="GO:0046872">
    <property type="term" value="F:metal ion binding"/>
    <property type="evidence" value="ECO:0007669"/>
    <property type="project" value="UniProtKB-KW"/>
</dbReference>
<keyword evidence="3 12" id="KW-0812">Transmembrane</keyword>
<evidence type="ECO:0000313" key="14">
    <source>
        <dbReference type="Proteomes" id="UP000460298"/>
    </source>
</evidence>
<accession>A0A833LWY1</accession>
<evidence type="ECO:0000256" key="4">
    <source>
        <dbReference type="ARBA" id="ARBA00022723"/>
    </source>
</evidence>
<dbReference type="GO" id="GO:0006784">
    <property type="term" value="P:heme A biosynthetic process"/>
    <property type="evidence" value="ECO:0007669"/>
    <property type="project" value="InterPro"/>
</dbReference>
<keyword evidence="5 12" id="KW-1133">Transmembrane helix</keyword>
<feature type="transmembrane region" description="Helical" evidence="12">
    <location>
        <begin position="100"/>
        <end position="120"/>
    </location>
</feature>
<dbReference type="GO" id="GO:0016020">
    <property type="term" value="C:membrane"/>
    <property type="evidence" value="ECO:0007669"/>
    <property type="project" value="UniProtKB-SubCell"/>
</dbReference>
<organism evidence="13 14">
    <name type="scientific">Leptonema illini</name>
    <dbReference type="NCBI Taxonomy" id="183"/>
    <lineage>
        <taxon>Bacteria</taxon>
        <taxon>Pseudomonadati</taxon>
        <taxon>Spirochaetota</taxon>
        <taxon>Spirochaetia</taxon>
        <taxon>Leptospirales</taxon>
        <taxon>Leptospiraceae</taxon>
        <taxon>Leptonema</taxon>
    </lineage>
</organism>
<protein>
    <submittedName>
        <fullName evidence="13">Heme A synthase</fullName>
    </submittedName>
</protein>
<comment type="caution">
    <text evidence="13">The sequence shown here is derived from an EMBL/GenBank/DDBJ whole genome shotgun (WGS) entry which is preliminary data.</text>
</comment>
<keyword evidence="10" id="KW-1015">Disulfide bond</keyword>
<keyword evidence="4" id="KW-0479">Metal-binding</keyword>
<name>A0A833LWY1_9LEPT</name>
<evidence type="ECO:0000256" key="8">
    <source>
        <dbReference type="ARBA" id="ARBA00023133"/>
    </source>
</evidence>
<reference evidence="13 14" key="1">
    <citation type="submission" date="2019-10" db="EMBL/GenBank/DDBJ databases">
        <title>Extracellular Electron Transfer in a Candidatus Methanoperedens spp. Enrichment Culture.</title>
        <authorList>
            <person name="Berger S."/>
            <person name="Rangel Shaw D."/>
            <person name="Berben T."/>
            <person name="In 'T Zandt M."/>
            <person name="Frank J."/>
            <person name="Reimann J."/>
            <person name="Jetten M.S.M."/>
            <person name="Welte C.U."/>
        </authorList>
    </citation>
    <scope>NUCLEOTIDE SEQUENCE [LARGE SCALE GENOMIC DNA]</scope>
    <source>
        <strain evidence="13">SB12</strain>
    </source>
</reference>
<comment type="subcellular location">
    <subcellularLocation>
        <location evidence="1">Membrane</location>
        <topology evidence="1">Multi-pass membrane protein</topology>
    </subcellularLocation>
</comment>
<evidence type="ECO:0000256" key="6">
    <source>
        <dbReference type="ARBA" id="ARBA00023002"/>
    </source>
</evidence>
<dbReference type="GO" id="GO:0016491">
    <property type="term" value="F:oxidoreductase activity"/>
    <property type="evidence" value="ECO:0007669"/>
    <property type="project" value="UniProtKB-KW"/>
</dbReference>
<comment type="pathway">
    <text evidence="11">Porphyrin-containing compound metabolism.</text>
</comment>
<evidence type="ECO:0000256" key="1">
    <source>
        <dbReference type="ARBA" id="ARBA00004141"/>
    </source>
</evidence>
<evidence type="ECO:0000256" key="7">
    <source>
        <dbReference type="ARBA" id="ARBA00023004"/>
    </source>
</evidence>
<evidence type="ECO:0000256" key="11">
    <source>
        <dbReference type="ARBA" id="ARBA00023444"/>
    </source>
</evidence>
<dbReference type="AlphaFoldDB" id="A0A833LWY1"/>
<evidence type="ECO:0000256" key="12">
    <source>
        <dbReference type="SAM" id="Phobius"/>
    </source>
</evidence>
<evidence type="ECO:0000256" key="2">
    <source>
        <dbReference type="ARBA" id="ARBA00022475"/>
    </source>
</evidence>
<feature type="transmembrane region" description="Helical" evidence="12">
    <location>
        <begin position="67"/>
        <end position="88"/>
    </location>
</feature>
<evidence type="ECO:0000256" key="9">
    <source>
        <dbReference type="ARBA" id="ARBA00023136"/>
    </source>
</evidence>
<dbReference type="EMBL" id="WBUI01000010">
    <property type="protein sequence ID" value="KAB2932255.1"/>
    <property type="molecule type" value="Genomic_DNA"/>
</dbReference>
<dbReference type="PANTHER" id="PTHR35457:SF1">
    <property type="entry name" value="HEME A SYNTHASE"/>
    <property type="match status" value="1"/>
</dbReference>
<evidence type="ECO:0000256" key="5">
    <source>
        <dbReference type="ARBA" id="ARBA00022989"/>
    </source>
</evidence>